<reference evidence="2 3" key="1">
    <citation type="submission" date="2020-04" db="EMBL/GenBank/DDBJ databases">
        <authorList>
            <person name="Basu S."/>
            <person name="Maruthanayagam V."/>
            <person name="Chakraborty S."/>
            <person name="Pramanik A."/>
            <person name="Mukherjee J."/>
            <person name="Brink B."/>
        </authorList>
    </citation>
    <scope>NUCLEOTIDE SEQUENCE [LARGE SCALE GENOMIC DNA]</scope>
    <source>
        <strain evidence="2 3">AP17</strain>
    </source>
</reference>
<dbReference type="PANTHER" id="PTHR38663:SF1">
    <property type="entry name" value="L-ORNITHINE N(5)-MONOOXYGENASE"/>
    <property type="match status" value="1"/>
</dbReference>
<protein>
    <submittedName>
        <fullName evidence="2">Lysine N(6)-hydroxylase/L-ornithine N(5)-oxygenase family protein</fullName>
    </submittedName>
</protein>
<dbReference type="Proteomes" id="UP000500857">
    <property type="component" value="Chromosome"/>
</dbReference>
<dbReference type="Gene3D" id="3.50.50.60">
    <property type="entry name" value="FAD/NAD(P)-binding domain"/>
    <property type="match status" value="1"/>
</dbReference>
<name>A0A6H1TU29_9CYAN</name>
<accession>A0A6H1TU29</accession>
<gene>
    <name evidence="2" type="ORF">HCG48_00535</name>
</gene>
<dbReference type="RefSeq" id="WP_168567420.1">
    <property type="nucleotide sequence ID" value="NZ_CP051167.1"/>
</dbReference>
<dbReference type="PANTHER" id="PTHR38663">
    <property type="match status" value="1"/>
</dbReference>
<sequence length="419" mass="46861">MNENFALIPSKIDIAIIGAGPQALTLVAHLLQKRKSMRRRFVVFDPSGRWLTQWCHQFAALEIPHLRSPAVHHPDPDPFALRRFAQTRDRELFPPYDLPGTELFQDFCEDAIARWQLENRVVTAKVRRIEPLVGTRGDRFRLALEGGTSEVVAQRVVLATGGGTPHFPDWVSRIQTPYPSDRLCHSHQIDLRQLQLHGERVLIVGGGLTAGHLAIGALKRGAKVMLMMKRQLQEKLFDADPGWLGPKYLKEFSREANWVARWRAIASARNGGSMTPEVATQLRRESHRGNLAIYESCEVVSARWENRQWQIMCDDGAVYECDRIELATGTRLDVAAEPLLSEVCKVYPPESVGGLPVLDEYLRWPGCELFVMGGLAALQVGPVARNLAGARMAGDRISAALRKPSLRRSLGQSYTLAAK</sequence>
<dbReference type="EMBL" id="CP051167">
    <property type="protein sequence ID" value="QIZ69263.1"/>
    <property type="molecule type" value="Genomic_DNA"/>
</dbReference>
<proteinExistence type="predicted"/>
<dbReference type="SUPFAM" id="SSF51905">
    <property type="entry name" value="FAD/NAD(P)-binding domain"/>
    <property type="match status" value="1"/>
</dbReference>
<organism evidence="2 3">
    <name type="scientific">Oxynema aestuarii AP17</name>
    <dbReference type="NCBI Taxonomy" id="2064643"/>
    <lineage>
        <taxon>Bacteria</taxon>
        <taxon>Bacillati</taxon>
        <taxon>Cyanobacteriota</taxon>
        <taxon>Cyanophyceae</taxon>
        <taxon>Oscillatoriophycideae</taxon>
        <taxon>Oscillatoriales</taxon>
        <taxon>Oscillatoriaceae</taxon>
        <taxon>Oxynema</taxon>
        <taxon>Oxynema aestuarii</taxon>
    </lineage>
</organism>
<dbReference type="KEGG" id="oxy:HCG48_00535"/>
<feature type="domain" description="FAD-dependent urate hydroxylase HpyO/Asp monooxygenase CreE-like FAD/NAD(P)-binding" evidence="1">
    <location>
        <begin position="15"/>
        <end position="162"/>
    </location>
</feature>
<keyword evidence="3" id="KW-1185">Reference proteome</keyword>
<dbReference type="InterPro" id="IPR038732">
    <property type="entry name" value="HpyO/CreE_NAD-binding"/>
</dbReference>
<evidence type="ECO:0000313" key="2">
    <source>
        <dbReference type="EMBL" id="QIZ69263.1"/>
    </source>
</evidence>
<dbReference type="AlphaFoldDB" id="A0A6H1TU29"/>
<evidence type="ECO:0000313" key="3">
    <source>
        <dbReference type="Proteomes" id="UP000500857"/>
    </source>
</evidence>
<dbReference type="Pfam" id="PF13454">
    <property type="entry name" value="NAD_binding_9"/>
    <property type="match status" value="1"/>
</dbReference>
<evidence type="ECO:0000259" key="1">
    <source>
        <dbReference type="Pfam" id="PF13454"/>
    </source>
</evidence>
<dbReference type="InterPro" id="IPR036188">
    <property type="entry name" value="FAD/NAD-bd_sf"/>
</dbReference>